<reference evidence="9 10" key="1">
    <citation type="submission" date="2018-05" db="EMBL/GenBank/DDBJ databases">
        <title>Genomic Encyclopedia of Type Strains, Phase IV (KMG-IV): sequencing the most valuable type-strain genomes for metagenomic binning, comparative biology and taxonomic classification.</title>
        <authorList>
            <person name="Goeker M."/>
        </authorList>
    </citation>
    <scope>NUCLEOTIDE SEQUENCE [LARGE SCALE GENOMIC DNA]</scope>
    <source>
        <strain evidence="9 10">DSM 103371</strain>
    </source>
</reference>
<evidence type="ECO:0000259" key="8">
    <source>
        <dbReference type="Pfam" id="PF02470"/>
    </source>
</evidence>
<evidence type="ECO:0000256" key="4">
    <source>
        <dbReference type="ARBA" id="ARBA00022692"/>
    </source>
</evidence>
<keyword evidence="2" id="KW-1003">Cell membrane</keyword>
<dbReference type="InterPro" id="IPR051800">
    <property type="entry name" value="PqiA-PqiB_transport"/>
</dbReference>
<evidence type="ECO:0000256" key="1">
    <source>
        <dbReference type="ARBA" id="ARBA00004533"/>
    </source>
</evidence>
<evidence type="ECO:0000256" key="5">
    <source>
        <dbReference type="ARBA" id="ARBA00022989"/>
    </source>
</evidence>
<proteinExistence type="predicted"/>
<sequence length="700" mass="73350">MTDGAPDLPASGRRRPILERISIVWLVPLAAVAVSLWVAWQSYATRGPVIHILFEQATGITEGETELRYRDVTVGRVEDVGFSGTLERVRVSVRLDQSIAPFVDGDAIFWIIQPEVTAQGVSGLSTVLSGVYIEASWDTEADGLVFEHQGLSRPPLFRAGQEGLTIEISAGADVQLVEGTPILHKGVEVGRIGEPELAADGTVARAEAVILSPYDRLVSSNTRFWDISGFSFSLGATGAELDFSSLATLISGGVAFDTVVSGGTPVSDGADFTLFADEAAARASLFQNDSGPVLTLTAIFDENFSGLTVGAPVLLDGVNIGEVVNLNGIVDEDRFGDTNVRLSTSMELRTSKMGLAEATSEAALAFLRERVAEGLRARLVSASILTGGLRVDLVDVPDVPPATLNVEAEPFPVIPVAESDISDVSATAEGVMERINNLPIEELLEAATAFLTSATEIAESEDLKAIPGDVRGLVADVRSVTSGDEIQALPAQASALLADLQAVAENLRSIAESIEDAGTVERVTAAVDAAAEAAADVGDSVEGVPELVARLTAVAEKAEQLELQQLVDEVSGTVASARAILDDDSTRALPERLGASLAELEAALEELRTGGAVSNLNETLESASSASKAVEEAAAELPGIVERINQLAAQASATLAGFDEDSELNRSARTALGDLQDAARAVERLARTLERNPNSIILGR</sequence>
<dbReference type="RefSeq" id="WP_241239674.1">
    <property type="nucleotide sequence ID" value="NZ_CP034588.1"/>
</dbReference>
<dbReference type="InterPro" id="IPR003399">
    <property type="entry name" value="Mce/MlaD"/>
</dbReference>
<evidence type="ECO:0000313" key="10">
    <source>
        <dbReference type="Proteomes" id="UP000245390"/>
    </source>
</evidence>
<accession>A0A316G977</accession>
<comment type="caution">
    <text evidence="9">The sequence shown here is derived from an EMBL/GenBank/DDBJ whole genome shotgun (WGS) entry which is preliminary data.</text>
</comment>
<name>A0A316G977_9RHOB</name>
<dbReference type="GO" id="GO:0005886">
    <property type="term" value="C:plasma membrane"/>
    <property type="evidence" value="ECO:0007669"/>
    <property type="project" value="UniProtKB-SubCell"/>
</dbReference>
<dbReference type="Proteomes" id="UP000245390">
    <property type="component" value="Unassembled WGS sequence"/>
</dbReference>
<evidence type="ECO:0000256" key="7">
    <source>
        <dbReference type="SAM" id="Phobius"/>
    </source>
</evidence>
<keyword evidence="6 7" id="KW-0472">Membrane</keyword>
<protein>
    <submittedName>
        <fullName evidence="9">Paraquat-inducible protein B</fullName>
    </submittedName>
</protein>
<keyword evidence="3" id="KW-0997">Cell inner membrane</keyword>
<comment type="subcellular location">
    <subcellularLocation>
        <location evidence="1">Cell inner membrane</location>
    </subcellularLocation>
</comment>
<organism evidence="9 10">
    <name type="scientific">Silicimonas algicola</name>
    <dbReference type="NCBI Taxonomy" id="1826607"/>
    <lineage>
        <taxon>Bacteria</taxon>
        <taxon>Pseudomonadati</taxon>
        <taxon>Pseudomonadota</taxon>
        <taxon>Alphaproteobacteria</taxon>
        <taxon>Rhodobacterales</taxon>
        <taxon>Paracoccaceae</taxon>
    </lineage>
</organism>
<keyword evidence="4 7" id="KW-0812">Transmembrane</keyword>
<evidence type="ECO:0000256" key="3">
    <source>
        <dbReference type="ARBA" id="ARBA00022519"/>
    </source>
</evidence>
<dbReference type="PANTHER" id="PTHR30462">
    <property type="entry name" value="INTERMEMBRANE TRANSPORT PROTEIN PQIB-RELATED"/>
    <property type="match status" value="1"/>
</dbReference>
<feature type="transmembrane region" description="Helical" evidence="7">
    <location>
        <begin position="21"/>
        <end position="40"/>
    </location>
</feature>
<evidence type="ECO:0000313" key="9">
    <source>
        <dbReference type="EMBL" id="PWK57428.1"/>
    </source>
</evidence>
<dbReference type="Pfam" id="PF02470">
    <property type="entry name" value="MlaD"/>
    <property type="match status" value="1"/>
</dbReference>
<gene>
    <name evidence="9" type="ORF">C8D95_10270</name>
</gene>
<dbReference type="AlphaFoldDB" id="A0A316G977"/>
<evidence type="ECO:0000256" key="6">
    <source>
        <dbReference type="ARBA" id="ARBA00023136"/>
    </source>
</evidence>
<keyword evidence="10" id="KW-1185">Reference proteome</keyword>
<keyword evidence="5 7" id="KW-1133">Transmembrane helix</keyword>
<dbReference type="PANTHER" id="PTHR30462:SF0">
    <property type="entry name" value="INTERMEMBRANE TRANSPORT PROTEIN YEBT"/>
    <property type="match status" value="1"/>
</dbReference>
<feature type="domain" description="Mce/MlaD" evidence="8">
    <location>
        <begin position="47"/>
        <end position="134"/>
    </location>
</feature>
<dbReference type="EMBL" id="QGGV01000002">
    <property type="protein sequence ID" value="PWK57428.1"/>
    <property type="molecule type" value="Genomic_DNA"/>
</dbReference>
<evidence type="ECO:0000256" key="2">
    <source>
        <dbReference type="ARBA" id="ARBA00022475"/>
    </source>
</evidence>